<dbReference type="PROSITE" id="PS50949">
    <property type="entry name" value="HTH_GNTR"/>
    <property type="match status" value="1"/>
</dbReference>
<evidence type="ECO:0000313" key="5">
    <source>
        <dbReference type="EMBL" id="MFD1718061.1"/>
    </source>
</evidence>
<dbReference type="InterPro" id="IPR036390">
    <property type="entry name" value="WH_DNA-bd_sf"/>
</dbReference>
<evidence type="ECO:0000256" key="2">
    <source>
        <dbReference type="ARBA" id="ARBA00023125"/>
    </source>
</evidence>
<dbReference type="InterPro" id="IPR011711">
    <property type="entry name" value="GntR_C"/>
</dbReference>
<dbReference type="SMART" id="SM00345">
    <property type="entry name" value="HTH_GNTR"/>
    <property type="match status" value="1"/>
</dbReference>
<evidence type="ECO:0000256" key="1">
    <source>
        <dbReference type="ARBA" id="ARBA00023015"/>
    </source>
</evidence>
<dbReference type="InterPro" id="IPR000524">
    <property type="entry name" value="Tscrpt_reg_HTH_GntR"/>
</dbReference>
<feature type="domain" description="HTH gntR-type" evidence="4">
    <location>
        <begin position="22"/>
        <end position="90"/>
    </location>
</feature>
<dbReference type="EMBL" id="JBHUEE010000004">
    <property type="protein sequence ID" value="MFD1718061.1"/>
    <property type="molecule type" value="Genomic_DNA"/>
</dbReference>
<dbReference type="Proteomes" id="UP001597277">
    <property type="component" value="Unassembled WGS sequence"/>
</dbReference>
<keyword evidence="2" id="KW-0238">DNA-binding</keyword>
<evidence type="ECO:0000259" key="4">
    <source>
        <dbReference type="PROSITE" id="PS50949"/>
    </source>
</evidence>
<keyword evidence="3" id="KW-0804">Transcription</keyword>
<organism evidence="5 6">
    <name type="scientific">Georgenia deserti</name>
    <dbReference type="NCBI Taxonomy" id="2093781"/>
    <lineage>
        <taxon>Bacteria</taxon>
        <taxon>Bacillati</taxon>
        <taxon>Actinomycetota</taxon>
        <taxon>Actinomycetes</taxon>
        <taxon>Micrococcales</taxon>
        <taxon>Bogoriellaceae</taxon>
        <taxon>Georgenia</taxon>
    </lineage>
</organism>
<dbReference type="Pfam" id="PF07729">
    <property type="entry name" value="FCD"/>
    <property type="match status" value="1"/>
</dbReference>
<dbReference type="SMART" id="SM00895">
    <property type="entry name" value="FCD"/>
    <property type="match status" value="1"/>
</dbReference>
<dbReference type="Gene3D" id="1.10.10.10">
    <property type="entry name" value="Winged helix-like DNA-binding domain superfamily/Winged helix DNA-binding domain"/>
    <property type="match status" value="1"/>
</dbReference>
<dbReference type="PANTHER" id="PTHR43537:SF5">
    <property type="entry name" value="UXU OPERON TRANSCRIPTIONAL REGULATOR"/>
    <property type="match status" value="1"/>
</dbReference>
<proteinExistence type="predicted"/>
<dbReference type="Pfam" id="PF00392">
    <property type="entry name" value="GntR"/>
    <property type="match status" value="1"/>
</dbReference>
<dbReference type="SUPFAM" id="SSF48008">
    <property type="entry name" value="GntR ligand-binding domain-like"/>
    <property type="match status" value="1"/>
</dbReference>
<dbReference type="SUPFAM" id="SSF46785">
    <property type="entry name" value="Winged helix' DNA-binding domain"/>
    <property type="match status" value="1"/>
</dbReference>
<dbReference type="InterPro" id="IPR008920">
    <property type="entry name" value="TF_FadR/GntR_C"/>
</dbReference>
<dbReference type="PANTHER" id="PTHR43537">
    <property type="entry name" value="TRANSCRIPTIONAL REGULATOR, GNTR FAMILY"/>
    <property type="match status" value="1"/>
</dbReference>
<comment type="caution">
    <text evidence="5">The sequence shown here is derived from an EMBL/GenBank/DDBJ whole genome shotgun (WGS) entry which is preliminary data.</text>
</comment>
<dbReference type="InterPro" id="IPR036388">
    <property type="entry name" value="WH-like_DNA-bd_sf"/>
</dbReference>
<dbReference type="Gene3D" id="1.20.120.530">
    <property type="entry name" value="GntR ligand-binding domain-like"/>
    <property type="match status" value="1"/>
</dbReference>
<accession>A0ABW4L7N1</accession>
<dbReference type="PRINTS" id="PR00035">
    <property type="entry name" value="HTHGNTR"/>
</dbReference>
<evidence type="ECO:0000313" key="6">
    <source>
        <dbReference type="Proteomes" id="UP001597277"/>
    </source>
</evidence>
<dbReference type="CDD" id="cd07377">
    <property type="entry name" value="WHTH_GntR"/>
    <property type="match status" value="1"/>
</dbReference>
<reference evidence="6" key="1">
    <citation type="journal article" date="2019" name="Int. J. Syst. Evol. Microbiol.">
        <title>The Global Catalogue of Microorganisms (GCM) 10K type strain sequencing project: providing services to taxonomists for standard genome sequencing and annotation.</title>
        <authorList>
            <consortium name="The Broad Institute Genomics Platform"/>
            <consortium name="The Broad Institute Genome Sequencing Center for Infectious Disease"/>
            <person name="Wu L."/>
            <person name="Ma J."/>
        </authorList>
    </citation>
    <scope>NUCLEOTIDE SEQUENCE [LARGE SCALE GENOMIC DNA]</scope>
    <source>
        <strain evidence="6">JCM 17130</strain>
    </source>
</reference>
<dbReference type="RefSeq" id="WP_388005586.1">
    <property type="nucleotide sequence ID" value="NZ_JBHUEE010000004.1"/>
</dbReference>
<evidence type="ECO:0000256" key="3">
    <source>
        <dbReference type="ARBA" id="ARBA00023163"/>
    </source>
</evidence>
<protein>
    <submittedName>
        <fullName evidence="5">FadR/GntR family transcriptional regulator</fullName>
    </submittedName>
</protein>
<name>A0ABW4L7N1_9MICO</name>
<keyword evidence="6" id="KW-1185">Reference proteome</keyword>
<keyword evidence="1" id="KW-0805">Transcription regulation</keyword>
<sequence length="254" mass="27180">MPTYLNNPADELRGTLSPVPARTPTAAVASQLLTYFTSGGVEPGTRLPAERQLAQMLGTGRSAVREALAALEILGIVTVRPGSGTYLSGGVSELLPRTLSWGLMLGEQNTQDLIQIRSTLEILAAELAATRATPESLDPLRVHLDQMTRHRNDFPAFIEADMHFHQDVAALAGNVALSGVLQSVRSLLRIWVDRSVARTFDADVAVREHQRLLGALESHDPAAARAAMTDHMHTAGERVLAQAQGSSPGIDAQA</sequence>
<gene>
    <name evidence="5" type="ORF">ACFSE6_09455</name>
</gene>